<comment type="caution">
    <text evidence="7">The sequence shown here is derived from an EMBL/GenBank/DDBJ whole genome shotgun (WGS) entry which is preliminary data.</text>
</comment>
<keyword evidence="8" id="KW-1185">Reference proteome</keyword>
<evidence type="ECO:0000256" key="5">
    <source>
        <dbReference type="ARBA" id="ARBA00023242"/>
    </source>
</evidence>
<name>A0A6A0A9Q9_HAELA</name>
<dbReference type="PROSITE" id="PS51640">
    <property type="entry name" value="MRG"/>
    <property type="match status" value="1"/>
</dbReference>
<dbReference type="EMBL" id="BLLF01004361">
    <property type="protein sequence ID" value="GFH29469.1"/>
    <property type="molecule type" value="Genomic_DNA"/>
</dbReference>
<keyword evidence="3" id="KW-0805">Transcription regulation</keyword>
<evidence type="ECO:0000313" key="7">
    <source>
        <dbReference type="EMBL" id="GFH29469.1"/>
    </source>
</evidence>
<dbReference type="Gene3D" id="1.10.274.30">
    <property type="entry name" value="MRG domain"/>
    <property type="match status" value="1"/>
</dbReference>
<reference evidence="7 8" key="1">
    <citation type="submission" date="2020-02" db="EMBL/GenBank/DDBJ databases">
        <title>Draft genome sequence of Haematococcus lacustris strain NIES-144.</title>
        <authorList>
            <person name="Morimoto D."/>
            <person name="Nakagawa S."/>
            <person name="Yoshida T."/>
            <person name="Sawayama S."/>
        </authorList>
    </citation>
    <scope>NUCLEOTIDE SEQUENCE [LARGE SCALE GENOMIC DNA]</scope>
    <source>
        <strain evidence="7 8">NIES-144</strain>
    </source>
</reference>
<dbReference type="InterPro" id="IPR038217">
    <property type="entry name" value="MRG_C_sf"/>
</dbReference>
<organism evidence="7 8">
    <name type="scientific">Haematococcus lacustris</name>
    <name type="common">Green alga</name>
    <name type="synonym">Haematococcus pluvialis</name>
    <dbReference type="NCBI Taxonomy" id="44745"/>
    <lineage>
        <taxon>Eukaryota</taxon>
        <taxon>Viridiplantae</taxon>
        <taxon>Chlorophyta</taxon>
        <taxon>core chlorophytes</taxon>
        <taxon>Chlorophyceae</taxon>
        <taxon>CS clade</taxon>
        <taxon>Chlamydomonadales</taxon>
        <taxon>Haematococcaceae</taxon>
        <taxon>Haematococcus</taxon>
    </lineage>
</organism>
<dbReference type="Pfam" id="PF05712">
    <property type="entry name" value="MRG"/>
    <property type="match status" value="1"/>
</dbReference>
<keyword evidence="5" id="KW-0539">Nucleus</keyword>
<accession>A0A6A0A9Q9</accession>
<dbReference type="AlphaFoldDB" id="A0A6A0A9Q9"/>
<evidence type="ECO:0000256" key="4">
    <source>
        <dbReference type="ARBA" id="ARBA00023163"/>
    </source>
</evidence>
<evidence type="ECO:0000259" key="6">
    <source>
        <dbReference type="Pfam" id="PF05712"/>
    </source>
</evidence>
<dbReference type="PANTHER" id="PTHR10880:SF15">
    <property type="entry name" value="MSL COMPLEX SUBUNIT 3"/>
    <property type="match status" value="1"/>
</dbReference>
<gene>
    <name evidence="7" type="ORF">HaLaN_28129</name>
</gene>
<dbReference type="PANTHER" id="PTHR10880">
    <property type="entry name" value="MORTALITY FACTOR 4-LIKE PROTEIN"/>
    <property type="match status" value="1"/>
</dbReference>
<evidence type="ECO:0000256" key="3">
    <source>
        <dbReference type="ARBA" id="ARBA00023015"/>
    </source>
</evidence>
<dbReference type="GO" id="GO:0005634">
    <property type="term" value="C:nucleus"/>
    <property type="evidence" value="ECO:0007669"/>
    <property type="project" value="UniProtKB-SubCell"/>
</dbReference>
<comment type="subcellular location">
    <subcellularLocation>
        <location evidence="1">Nucleus</location>
    </subcellularLocation>
</comment>
<dbReference type="GO" id="GO:0000123">
    <property type="term" value="C:histone acetyltransferase complex"/>
    <property type="evidence" value="ECO:0007669"/>
    <property type="project" value="TreeGrafter"/>
</dbReference>
<protein>
    <submittedName>
        <fullName evidence="7">MRG domain-containing protein</fullName>
    </submittedName>
</protein>
<sequence>MGTLNMNSMAKEGRSGSCDAEEEVAAGLQAYFDKSLLALLLYRQERGQAAALLSDGRLPSSVYGVEHLARLLSKLAEIMPLSQLSDDQLACVATMVQDVMAWLVEGASSLFLTQDQYLAADPSLVA</sequence>
<dbReference type="InterPro" id="IPR008676">
    <property type="entry name" value="MRG"/>
</dbReference>
<dbReference type="InterPro" id="IPR026541">
    <property type="entry name" value="MRG_dom"/>
</dbReference>
<feature type="domain" description="MRG" evidence="6">
    <location>
        <begin position="15"/>
        <end position="117"/>
    </location>
</feature>
<keyword evidence="2" id="KW-0156">Chromatin regulator</keyword>
<dbReference type="Proteomes" id="UP000485058">
    <property type="component" value="Unassembled WGS sequence"/>
</dbReference>
<proteinExistence type="predicted"/>
<dbReference type="GO" id="GO:0006325">
    <property type="term" value="P:chromatin organization"/>
    <property type="evidence" value="ECO:0007669"/>
    <property type="project" value="UniProtKB-KW"/>
</dbReference>
<evidence type="ECO:0000256" key="2">
    <source>
        <dbReference type="ARBA" id="ARBA00022853"/>
    </source>
</evidence>
<keyword evidence="4" id="KW-0804">Transcription</keyword>
<evidence type="ECO:0000313" key="8">
    <source>
        <dbReference type="Proteomes" id="UP000485058"/>
    </source>
</evidence>
<evidence type="ECO:0000256" key="1">
    <source>
        <dbReference type="ARBA" id="ARBA00004123"/>
    </source>
</evidence>
<dbReference type="GO" id="GO:0006355">
    <property type="term" value="P:regulation of DNA-templated transcription"/>
    <property type="evidence" value="ECO:0007669"/>
    <property type="project" value="InterPro"/>
</dbReference>